<reference evidence="12" key="1">
    <citation type="journal article" date="2019" name="Int. J. Syst. Evol. Microbiol.">
        <title>The Global Catalogue of Microorganisms (GCM) 10K type strain sequencing project: providing services to taxonomists for standard genome sequencing and annotation.</title>
        <authorList>
            <consortium name="The Broad Institute Genomics Platform"/>
            <consortium name="The Broad Institute Genome Sequencing Center for Infectious Disease"/>
            <person name="Wu L."/>
            <person name="Ma J."/>
        </authorList>
    </citation>
    <scope>NUCLEOTIDE SEQUENCE [LARGE SCALE GENOMIC DNA]</scope>
    <source>
        <strain evidence="12">CCUG 55250</strain>
    </source>
</reference>
<sequence length="842" mass="87585">MFHILRILSLLLLAALLLSFPARSQKVFYVTPSGSGASDGSSWATAYAGTQLQNAIDAASTYWQAHQDQTVMVWVAAGVYKPTTDNNRNISFTMRDHVGIYGGFVGTETALSQRPPITLSQPSSTTLSGDIGEPGNRGDNTYHVINNDDITLGESAILDGFVVSGGNADYSTGGGIRNVGTSCRPVIRNCSFQGNKAYLGGGVYNFGASPQVSNCSFIDNLAYVDQNAGALGGAVFITLASSLPSFPFVNCLFQGNTAPRGMGGAIYLDINQPIRGSFLISTNCTFVSNTAMDGGAVQPSTTNIQATLQATNSLFWGNGGANTFYGVFLTATNCLFDESVTGYSGDGNLTATTRPFESETNPQLTFCSPAVNAGDPESTTATSGTTDLDGNPRFVGGRIDIGAFEFPGELAITQTPVSATSVCAGSTITVPVAATATTAITYQWFKDNSPLTPAQTTATLSLTGVQPQDAGSYVLVLTTACESLTTTAFQLTVNPSPDAPVLSLAPSIPQPILQNTPAVSLTVTGCAGGTISWQGPTSASGTGTTISVPTSTTGTLVYSATCTLNSCVSPAGSFTVTISPPLVTGNFDGYIYGADCGTFRGWTWDRGKPNTVQSVDILDGATFIETIPANEFRQDLKDAGKGNGIHAFRWNIPESLKDGQVHYLSARVAGSSFYLKDSPKALVCAGGTTSPPNKAPVAPTVSALTAQQGVAFSTVLPVFTDPEGSTLSYGLITLPTGLSFTSATRQLAGTPTQIGVFVLSYSATDEPGATNSVSFNLTVHPAASTPVTGSFEGYLDKVECGTIRGWGGCGTGTNPTRRCRWSFTPAARFGAARWPTFTGWIS</sequence>
<dbReference type="SUPFAM" id="SSF48726">
    <property type="entry name" value="Immunoglobulin"/>
    <property type="match status" value="1"/>
</dbReference>
<feature type="region of interest" description="Disordered" evidence="8">
    <location>
        <begin position="115"/>
        <end position="140"/>
    </location>
</feature>
<organism evidence="11 12">
    <name type="scientific">Larkinella bovis</name>
    <dbReference type="NCBI Taxonomy" id="683041"/>
    <lineage>
        <taxon>Bacteria</taxon>
        <taxon>Pseudomonadati</taxon>
        <taxon>Bacteroidota</taxon>
        <taxon>Cytophagia</taxon>
        <taxon>Cytophagales</taxon>
        <taxon>Spirosomataceae</taxon>
        <taxon>Larkinella</taxon>
    </lineage>
</organism>
<dbReference type="RefSeq" id="WP_379848050.1">
    <property type="nucleotide sequence ID" value="NZ_JBHSMA010000006.1"/>
</dbReference>
<dbReference type="SUPFAM" id="SSF51126">
    <property type="entry name" value="Pectin lyase-like"/>
    <property type="match status" value="1"/>
</dbReference>
<dbReference type="InterPro" id="IPR059226">
    <property type="entry name" value="Choice_anch_Q_dom"/>
</dbReference>
<dbReference type="SMART" id="SM00736">
    <property type="entry name" value="CADG"/>
    <property type="match status" value="1"/>
</dbReference>
<dbReference type="Gene3D" id="2.60.40.10">
    <property type="entry name" value="Immunoglobulins"/>
    <property type="match status" value="2"/>
</dbReference>
<evidence type="ECO:0000256" key="4">
    <source>
        <dbReference type="ARBA" id="ARBA00022525"/>
    </source>
</evidence>
<dbReference type="SUPFAM" id="SSF49313">
    <property type="entry name" value="Cadherin-like"/>
    <property type="match status" value="1"/>
</dbReference>
<dbReference type="NCBIfam" id="NF041518">
    <property type="entry name" value="choice_anch_Q"/>
    <property type="match status" value="1"/>
</dbReference>
<dbReference type="InterPro" id="IPR036179">
    <property type="entry name" value="Ig-like_dom_sf"/>
</dbReference>
<evidence type="ECO:0000256" key="9">
    <source>
        <dbReference type="SAM" id="SignalP"/>
    </source>
</evidence>
<evidence type="ECO:0000256" key="5">
    <source>
        <dbReference type="ARBA" id="ARBA00022729"/>
    </source>
</evidence>
<evidence type="ECO:0000256" key="1">
    <source>
        <dbReference type="ARBA" id="ARBA00004196"/>
    </source>
</evidence>
<comment type="subcellular location">
    <subcellularLocation>
        <location evidence="1">Cell envelope</location>
    </subcellularLocation>
    <subcellularLocation>
        <location evidence="2">Cell outer membrane</location>
    </subcellularLocation>
    <subcellularLocation>
        <location evidence="3">Secreted</location>
    </subcellularLocation>
</comment>
<dbReference type="Pfam" id="PF13927">
    <property type="entry name" value="Ig_3"/>
    <property type="match status" value="1"/>
</dbReference>
<keyword evidence="5 9" id="KW-0732">Signal</keyword>
<evidence type="ECO:0000256" key="6">
    <source>
        <dbReference type="ARBA" id="ARBA00023136"/>
    </source>
</evidence>
<evidence type="ECO:0000313" key="11">
    <source>
        <dbReference type="EMBL" id="MFC5411295.1"/>
    </source>
</evidence>
<dbReference type="InterPro" id="IPR006644">
    <property type="entry name" value="Cadg"/>
</dbReference>
<dbReference type="InterPro" id="IPR003368">
    <property type="entry name" value="POMP_repeat"/>
</dbReference>
<evidence type="ECO:0000256" key="2">
    <source>
        <dbReference type="ARBA" id="ARBA00004442"/>
    </source>
</evidence>
<keyword evidence="6" id="KW-0472">Membrane</keyword>
<dbReference type="InterPro" id="IPR012334">
    <property type="entry name" value="Pectin_lyas_fold"/>
</dbReference>
<dbReference type="EMBL" id="JBHSMA010000006">
    <property type="protein sequence ID" value="MFC5411295.1"/>
    <property type="molecule type" value="Genomic_DNA"/>
</dbReference>
<feature type="chain" id="PRO_5046321142" evidence="9">
    <location>
        <begin position="25"/>
        <end position="842"/>
    </location>
</feature>
<keyword evidence="7" id="KW-0998">Cell outer membrane</keyword>
<gene>
    <name evidence="11" type="ORF">ACFPMF_18380</name>
</gene>
<evidence type="ECO:0000256" key="3">
    <source>
        <dbReference type="ARBA" id="ARBA00004613"/>
    </source>
</evidence>
<proteinExistence type="predicted"/>
<evidence type="ECO:0000259" key="10">
    <source>
        <dbReference type="PROSITE" id="PS50835"/>
    </source>
</evidence>
<dbReference type="Gene3D" id="2.160.20.10">
    <property type="entry name" value="Single-stranded right-handed beta-helix, Pectin lyase-like"/>
    <property type="match status" value="1"/>
</dbReference>
<evidence type="ECO:0000256" key="7">
    <source>
        <dbReference type="ARBA" id="ARBA00023237"/>
    </source>
</evidence>
<protein>
    <submittedName>
        <fullName evidence="11">Ig domain-containing protein</fullName>
    </submittedName>
</protein>
<evidence type="ECO:0000256" key="8">
    <source>
        <dbReference type="SAM" id="MobiDB-lite"/>
    </source>
</evidence>
<feature type="compositionally biased region" description="Polar residues" evidence="8">
    <location>
        <begin position="118"/>
        <end position="128"/>
    </location>
</feature>
<dbReference type="PROSITE" id="PS50835">
    <property type="entry name" value="IG_LIKE"/>
    <property type="match status" value="1"/>
</dbReference>
<comment type="caution">
    <text evidence="11">The sequence shown here is derived from an EMBL/GenBank/DDBJ whole genome shotgun (WGS) entry which is preliminary data.</text>
</comment>
<keyword evidence="4" id="KW-0964">Secreted</keyword>
<evidence type="ECO:0000313" key="12">
    <source>
        <dbReference type="Proteomes" id="UP001596106"/>
    </source>
</evidence>
<dbReference type="InterPro" id="IPR011050">
    <property type="entry name" value="Pectin_lyase_fold/virulence"/>
</dbReference>
<dbReference type="Pfam" id="PF02415">
    <property type="entry name" value="Chlam_PMP"/>
    <property type="match status" value="1"/>
</dbReference>
<keyword evidence="12" id="KW-1185">Reference proteome</keyword>
<dbReference type="InterPro" id="IPR013783">
    <property type="entry name" value="Ig-like_fold"/>
</dbReference>
<dbReference type="InterPro" id="IPR007110">
    <property type="entry name" value="Ig-like_dom"/>
</dbReference>
<feature type="domain" description="Ig-like" evidence="10">
    <location>
        <begin position="407"/>
        <end position="485"/>
    </location>
</feature>
<dbReference type="InterPro" id="IPR015919">
    <property type="entry name" value="Cadherin-like_sf"/>
</dbReference>
<dbReference type="Proteomes" id="UP001596106">
    <property type="component" value="Unassembled WGS sequence"/>
</dbReference>
<accession>A0ABW0ICS9</accession>
<dbReference type="Pfam" id="PF05345">
    <property type="entry name" value="He_PIG"/>
    <property type="match status" value="1"/>
</dbReference>
<name>A0ABW0ICS9_9BACT</name>
<feature type="signal peptide" evidence="9">
    <location>
        <begin position="1"/>
        <end position="24"/>
    </location>
</feature>